<dbReference type="Gene3D" id="3.40.710.10">
    <property type="entry name" value="DD-peptidase/beta-lactamase superfamily"/>
    <property type="match status" value="1"/>
</dbReference>
<dbReference type="Pfam" id="PF03793">
    <property type="entry name" value="PASTA"/>
    <property type="match status" value="1"/>
</dbReference>
<keyword evidence="10" id="KW-0511">Multifunctional enzyme</keyword>
<evidence type="ECO:0000256" key="3">
    <source>
        <dbReference type="ARBA" id="ARBA00022645"/>
    </source>
</evidence>
<evidence type="ECO:0000256" key="1">
    <source>
        <dbReference type="ARBA" id="ARBA00007090"/>
    </source>
</evidence>
<dbReference type="Gene3D" id="1.10.3810.10">
    <property type="entry name" value="Biosynthetic peptidoglycan transglycosylase-like"/>
    <property type="match status" value="1"/>
</dbReference>
<dbReference type="InterPro" id="IPR001264">
    <property type="entry name" value="Glyco_trans_51"/>
</dbReference>
<dbReference type="OrthoDB" id="9766909at2"/>
<evidence type="ECO:0000256" key="2">
    <source>
        <dbReference type="ARBA" id="ARBA00007739"/>
    </source>
</evidence>
<keyword evidence="3 16" id="KW-0121">Carboxypeptidase</keyword>
<dbReference type="PROSITE" id="PS51178">
    <property type="entry name" value="PASTA"/>
    <property type="match status" value="1"/>
</dbReference>
<evidence type="ECO:0000256" key="14">
    <source>
        <dbReference type="SAM" id="MobiDB-lite"/>
    </source>
</evidence>
<feature type="compositionally biased region" description="Polar residues" evidence="14">
    <location>
        <begin position="749"/>
        <end position="763"/>
    </location>
</feature>
<keyword evidence="17" id="KW-1185">Reference proteome</keyword>
<dbReference type="SUPFAM" id="SSF56601">
    <property type="entry name" value="beta-lactamase/transpeptidase-like"/>
    <property type="match status" value="1"/>
</dbReference>
<dbReference type="InterPro" id="IPR001460">
    <property type="entry name" value="PCN-bd_Tpept"/>
</dbReference>
<dbReference type="InterPro" id="IPR005543">
    <property type="entry name" value="PASTA_dom"/>
</dbReference>
<dbReference type="GO" id="GO:0009002">
    <property type="term" value="F:serine-type D-Ala-D-Ala carboxypeptidase activity"/>
    <property type="evidence" value="ECO:0007669"/>
    <property type="project" value="UniProtKB-EC"/>
</dbReference>
<dbReference type="EMBL" id="SOCE01000001">
    <property type="protein sequence ID" value="TDU89400.1"/>
    <property type="molecule type" value="Genomic_DNA"/>
</dbReference>
<evidence type="ECO:0000256" key="4">
    <source>
        <dbReference type="ARBA" id="ARBA00022670"/>
    </source>
</evidence>
<protein>
    <submittedName>
        <fullName evidence="16">Membrane peptidoglycan carboxypeptidase</fullName>
    </submittedName>
</protein>
<evidence type="ECO:0000313" key="16">
    <source>
        <dbReference type="EMBL" id="TDU89400.1"/>
    </source>
</evidence>
<dbReference type="Pfam" id="PF00905">
    <property type="entry name" value="Transpeptidase"/>
    <property type="match status" value="1"/>
</dbReference>
<evidence type="ECO:0000313" key="17">
    <source>
        <dbReference type="Proteomes" id="UP000295151"/>
    </source>
</evidence>
<feature type="region of interest" description="Disordered" evidence="14">
    <location>
        <begin position="736"/>
        <end position="794"/>
    </location>
</feature>
<dbReference type="PANTHER" id="PTHR32282">
    <property type="entry name" value="BINDING PROTEIN TRANSPEPTIDASE, PUTATIVE-RELATED"/>
    <property type="match status" value="1"/>
</dbReference>
<dbReference type="InterPro" id="IPR023346">
    <property type="entry name" value="Lysozyme-like_dom_sf"/>
</dbReference>
<dbReference type="InterPro" id="IPR012338">
    <property type="entry name" value="Beta-lactam/transpept-like"/>
</dbReference>
<dbReference type="GO" id="GO:0006508">
    <property type="term" value="P:proteolysis"/>
    <property type="evidence" value="ECO:0007669"/>
    <property type="project" value="UniProtKB-KW"/>
</dbReference>
<dbReference type="GO" id="GO:0008360">
    <property type="term" value="P:regulation of cell shape"/>
    <property type="evidence" value="ECO:0007669"/>
    <property type="project" value="UniProtKB-KW"/>
</dbReference>
<dbReference type="GO" id="GO:0008955">
    <property type="term" value="F:peptidoglycan glycosyltransferase activity"/>
    <property type="evidence" value="ECO:0007669"/>
    <property type="project" value="UniProtKB-EC"/>
</dbReference>
<gene>
    <name evidence="16" type="ORF">EV138_2965</name>
</gene>
<keyword evidence="4" id="KW-0645">Protease</keyword>
<dbReference type="CDD" id="cd06577">
    <property type="entry name" value="PASTA_pknB"/>
    <property type="match status" value="1"/>
</dbReference>
<keyword evidence="6" id="KW-0808">Transferase</keyword>
<keyword evidence="9" id="KW-0573">Peptidoglycan synthesis</keyword>
<evidence type="ECO:0000256" key="8">
    <source>
        <dbReference type="ARBA" id="ARBA00022960"/>
    </source>
</evidence>
<comment type="catalytic activity">
    <reaction evidence="12">
        <text>Preferential cleavage: (Ac)2-L-Lys-D-Ala-|-D-Ala. Also transpeptidation of peptidyl-alanyl moieties that are N-acyl substituents of D-alanine.</text>
        <dbReference type="EC" id="3.4.16.4"/>
    </reaction>
</comment>
<evidence type="ECO:0000256" key="13">
    <source>
        <dbReference type="ARBA" id="ARBA00049902"/>
    </source>
</evidence>
<feature type="compositionally biased region" description="Pro residues" evidence="14">
    <location>
        <begin position="774"/>
        <end position="786"/>
    </location>
</feature>
<evidence type="ECO:0000256" key="11">
    <source>
        <dbReference type="ARBA" id="ARBA00023316"/>
    </source>
</evidence>
<evidence type="ECO:0000256" key="6">
    <source>
        <dbReference type="ARBA" id="ARBA00022679"/>
    </source>
</evidence>
<feature type="domain" description="PASTA" evidence="15">
    <location>
        <begin position="690"/>
        <end position="757"/>
    </location>
</feature>
<dbReference type="InterPro" id="IPR036950">
    <property type="entry name" value="PBP_transglycosylase"/>
</dbReference>
<evidence type="ECO:0000256" key="7">
    <source>
        <dbReference type="ARBA" id="ARBA00022801"/>
    </source>
</evidence>
<evidence type="ECO:0000256" key="9">
    <source>
        <dbReference type="ARBA" id="ARBA00022984"/>
    </source>
</evidence>
<dbReference type="GO" id="GO:0071555">
    <property type="term" value="P:cell wall organization"/>
    <property type="evidence" value="ECO:0007669"/>
    <property type="project" value="UniProtKB-KW"/>
</dbReference>
<evidence type="ECO:0000256" key="5">
    <source>
        <dbReference type="ARBA" id="ARBA00022676"/>
    </source>
</evidence>
<dbReference type="FunFam" id="1.10.3810.10:FF:000001">
    <property type="entry name" value="Penicillin-binding protein 1A"/>
    <property type="match status" value="1"/>
</dbReference>
<comment type="similarity">
    <text evidence="2">In the N-terminal section; belongs to the glycosyltransferase 51 family.</text>
</comment>
<dbReference type="GO" id="GO:0008658">
    <property type="term" value="F:penicillin binding"/>
    <property type="evidence" value="ECO:0007669"/>
    <property type="project" value="InterPro"/>
</dbReference>
<evidence type="ECO:0000256" key="10">
    <source>
        <dbReference type="ARBA" id="ARBA00023268"/>
    </source>
</evidence>
<name>A0A4R7TBG9_9ACTN</name>
<proteinExistence type="inferred from homology"/>
<dbReference type="SUPFAM" id="SSF53955">
    <property type="entry name" value="Lysozyme-like"/>
    <property type="match status" value="1"/>
</dbReference>
<dbReference type="Pfam" id="PF00912">
    <property type="entry name" value="Transgly"/>
    <property type="match status" value="1"/>
</dbReference>
<sequence length="794" mass="84074">MRVREKGDRGVVQSVVLFLGVSVLSGALAAGLAIPFAGLAGFGTEKTAETLQDLPVELKTDPLAVKSKMVAADGSLIADLFEQNRIPVKLGQVAPIMRKAIVSIEDDRFYQHGALDAKGTLRALIRNQSDGGVSQGGSSITQQFVKLSLIEKARTEAEVKAATAETYQRKIAELRYAVAVEKQFSKDEILEKYLNLANFGDGAYGIEAASQHYFSVHASQLNLQQAAMLAGLVKNPTGYDPTNSPKRAKDRRDVVINRMKELNVVTAKQAADAIRTPVIDPKKLQKVPNGCASGRYPFYCEWVMSKLVDSKLFGKTKKDSEHYIKTAGLTIKTGLDPRIQAAAQASINKNAKPTDQAISAVTIVEPGTGIVKAMAQNRKYGGGKNETAYNYNTEKSYAGGYGGFQNGSTMKAFTIAAAIQKGFPTTHRINSPDTLDLSNARFPTCDGYTQAGDDYHPKNSTKGGGDLTMVQAAQHSTNTYFLQLSEQVGLCQIAKVAAALGMKDGQTGDPLQQVVSMTLGVGLVTPLMLSNAYATFAARGKYCVPVSVTAVLNSSGKPIGNFGPNCKQVIEAKVADGTTYVLNKVLEPGGTGAHLKFGPSDLAGKTGTINDNKAVWFSGYSSRLAAASVVADVHPTSRTLVGQTHDGSELSFSEVSGSGVAGPIWEDAMRGALKGLPTTHFTQPDDKTVRGDVKDIPSVVGLSPQDATTKLQEAGFTAQVAPGLVKSGEQAGTVAWTSPRQSDGAPEGSNITLYISDGTKGQQPPNTPITPGGPGKPKPNCPPWNPKYPNCGGR</sequence>
<dbReference type="GO" id="GO:0030288">
    <property type="term" value="C:outer membrane-bounded periplasmic space"/>
    <property type="evidence" value="ECO:0007669"/>
    <property type="project" value="TreeGrafter"/>
</dbReference>
<dbReference type="Proteomes" id="UP000295151">
    <property type="component" value="Unassembled WGS sequence"/>
</dbReference>
<dbReference type="PANTHER" id="PTHR32282:SF33">
    <property type="entry name" value="PEPTIDOGLYCAN GLYCOSYLTRANSFERASE"/>
    <property type="match status" value="1"/>
</dbReference>
<keyword evidence="8" id="KW-0133">Cell shape</keyword>
<accession>A0A4R7TBG9</accession>
<comment type="caution">
    <text evidence="16">The sequence shown here is derived from an EMBL/GenBank/DDBJ whole genome shotgun (WGS) entry which is preliminary data.</text>
</comment>
<comment type="catalytic activity">
    <reaction evidence="13">
        <text>[GlcNAc-(1-&gt;4)-Mur2Ac(oyl-L-Ala-gamma-D-Glu-L-Lys-D-Ala-D-Ala)](n)-di-trans,octa-cis-undecaprenyl diphosphate + beta-D-GlcNAc-(1-&gt;4)-Mur2Ac(oyl-L-Ala-gamma-D-Glu-L-Lys-D-Ala-D-Ala)-di-trans,octa-cis-undecaprenyl diphosphate = [GlcNAc-(1-&gt;4)-Mur2Ac(oyl-L-Ala-gamma-D-Glu-L-Lys-D-Ala-D-Ala)](n+1)-di-trans,octa-cis-undecaprenyl diphosphate + di-trans,octa-cis-undecaprenyl diphosphate + H(+)</text>
        <dbReference type="Rhea" id="RHEA:23708"/>
        <dbReference type="Rhea" id="RHEA-COMP:9602"/>
        <dbReference type="Rhea" id="RHEA-COMP:9603"/>
        <dbReference type="ChEBI" id="CHEBI:15378"/>
        <dbReference type="ChEBI" id="CHEBI:58405"/>
        <dbReference type="ChEBI" id="CHEBI:60033"/>
        <dbReference type="ChEBI" id="CHEBI:78435"/>
        <dbReference type="EC" id="2.4.99.28"/>
    </reaction>
</comment>
<dbReference type="SMART" id="SM00740">
    <property type="entry name" value="PASTA"/>
    <property type="match status" value="1"/>
</dbReference>
<comment type="similarity">
    <text evidence="1">In the C-terminal section; belongs to the transpeptidase family.</text>
</comment>
<organism evidence="16 17">
    <name type="scientific">Kribbella voronezhensis</name>
    <dbReference type="NCBI Taxonomy" id="2512212"/>
    <lineage>
        <taxon>Bacteria</taxon>
        <taxon>Bacillati</taxon>
        <taxon>Actinomycetota</taxon>
        <taxon>Actinomycetes</taxon>
        <taxon>Propionibacteriales</taxon>
        <taxon>Kribbellaceae</taxon>
        <taxon>Kribbella</taxon>
    </lineage>
</organism>
<dbReference type="AlphaFoldDB" id="A0A4R7TBG9"/>
<dbReference type="RefSeq" id="WP_133979484.1">
    <property type="nucleotide sequence ID" value="NZ_SOCE01000001.1"/>
</dbReference>
<dbReference type="Gene3D" id="3.30.10.20">
    <property type="match status" value="1"/>
</dbReference>
<evidence type="ECO:0000256" key="12">
    <source>
        <dbReference type="ARBA" id="ARBA00034000"/>
    </source>
</evidence>
<evidence type="ECO:0000259" key="15">
    <source>
        <dbReference type="PROSITE" id="PS51178"/>
    </source>
</evidence>
<dbReference type="GO" id="GO:0009252">
    <property type="term" value="P:peptidoglycan biosynthetic process"/>
    <property type="evidence" value="ECO:0007669"/>
    <property type="project" value="UniProtKB-KW"/>
</dbReference>
<keyword evidence="11" id="KW-0961">Cell wall biogenesis/degradation</keyword>
<dbReference type="InterPro" id="IPR050396">
    <property type="entry name" value="Glycosyltr_51/Transpeptidase"/>
</dbReference>
<reference evidence="16 17" key="1">
    <citation type="submission" date="2019-03" db="EMBL/GenBank/DDBJ databases">
        <title>Genomic Encyclopedia of Type Strains, Phase III (KMG-III): the genomes of soil and plant-associated and newly described type strains.</title>
        <authorList>
            <person name="Whitman W."/>
        </authorList>
    </citation>
    <scope>NUCLEOTIDE SEQUENCE [LARGE SCALE GENOMIC DNA]</scope>
    <source>
        <strain evidence="16 17">VKM Ac-2575</strain>
    </source>
</reference>
<keyword evidence="7" id="KW-0378">Hydrolase</keyword>
<keyword evidence="5" id="KW-0328">Glycosyltransferase</keyword>